<dbReference type="PANTHER" id="PTHR31928:SF6">
    <property type="entry name" value="DUF936 DOMAIN-CONTAINING PROTEIN"/>
    <property type="match status" value="1"/>
</dbReference>
<reference evidence="4" key="1">
    <citation type="journal article" date="2022" name="Plant J.">
        <title>Strategies of tolerance reflected in two North American maple genomes.</title>
        <authorList>
            <person name="McEvoy S.L."/>
            <person name="Sezen U.U."/>
            <person name="Trouern-Trend A."/>
            <person name="McMahon S.M."/>
            <person name="Schaberg P.G."/>
            <person name="Yang J."/>
            <person name="Wegrzyn J.L."/>
            <person name="Swenson N.G."/>
        </authorList>
    </citation>
    <scope>NUCLEOTIDE SEQUENCE</scope>
    <source>
        <strain evidence="4">91603</strain>
    </source>
</reference>
<dbReference type="PANTHER" id="PTHR31928">
    <property type="entry name" value="EXPRESSED PROTEIN"/>
    <property type="match status" value="1"/>
</dbReference>
<evidence type="ECO:0000259" key="2">
    <source>
        <dbReference type="Pfam" id="PF06075"/>
    </source>
</evidence>
<protein>
    <submittedName>
        <fullName evidence="4">Uncharacterized protein</fullName>
    </submittedName>
</protein>
<dbReference type="InterPro" id="IPR010341">
    <property type="entry name" value="DUF936_pln"/>
</dbReference>
<feature type="domain" description="DUF6857" evidence="3">
    <location>
        <begin position="316"/>
        <end position="577"/>
    </location>
</feature>
<feature type="compositionally biased region" description="Polar residues" evidence="1">
    <location>
        <begin position="296"/>
        <end position="320"/>
    </location>
</feature>
<evidence type="ECO:0000313" key="4">
    <source>
        <dbReference type="EMBL" id="KAI9169999.1"/>
    </source>
</evidence>
<feature type="region of interest" description="Disordered" evidence="1">
    <location>
        <begin position="125"/>
        <end position="154"/>
    </location>
</feature>
<gene>
    <name evidence="4" type="ORF">LWI28_020880</name>
</gene>
<reference evidence="4" key="2">
    <citation type="submission" date="2023-02" db="EMBL/GenBank/DDBJ databases">
        <authorList>
            <person name="Swenson N.G."/>
            <person name="Wegrzyn J.L."/>
            <person name="Mcevoy S.L."/>
        </authorList>
    </citation>
    <scope>NUCLEOTIDE SEQUENCE</scope>
    <source>
        <strain evidence="4">91603</strain>
        <tissue evidence="4">Leaf</tissue>
    </source>
</reference>
<dbReference type="AlphaFoldDB" id="A0AAD5IT27"/>
<dbReference type="InterPro" id="IPR048297">
    <property type="entry name" value="DUF936_dom_pln"/>
</dbReference>
<proteinExistence type="predicted"/>
<comment type="caution">
    <text evidence="4">The sequence shown here is derived from an EMBL/GenBank/DDBJ whole genome shotgun (WGS) entry which is preliminary data.</text>
</comment>
<keyword evidence="5" id="KW-1185">Reference proteome</keyword>
<dbReference type="InterPro" id="IPR049172">
    <property type="entry name" value="DUF6857_pln"/>
</dbReference>
<dbReference type="Proteomes" id="UP001064489">
    <property type="component" value="Chromosome 7"/>
</dbReference>
<dbReference type="Pfam" id="PF06075">
    <property type="entry name" value="DUF936"/>
    <property type="match status" value="1"/>
</dbReference>
<sequence>MATLAPGILVKLLNGMNTGVKPTSEHRNSLLQVTDIVPAELDEKNLWPKHGFYIKVSDSSHSIYVSLPSEHNDFVLSNKMQLGQFIYVDRLEPGSPVPVVKGAKPIPGRHPLMGTPEPIMGLREKGEKTEQKPNSKVSSHRRGSWGQNGADGVSSPLVLKPVPLDFDQCTPVKERSNSVRIMSPMIRGKVAKDGSASSGVRCSYGGGLLAKMLDSKGESPALLRKSCAVPSSASKFPRSKSVCEREPRITISPFNSSVGTFSSLLFEFFHEKKSSTPPPSLRNARAIASLNMGGDSENSSSRVASQPQSQSGNLASDSSTSLQMNLPGKLSILGKEAVQQRETAQKIALQALRDASATETLVRSLKMFSNLTKSAKTDAPAASFEKFLEFHQQILQAVTEMVSIQAATSASEMAQNQKEEESSSILHEMVHSSMDQCRNSELNSSKRRSALYKSVAFPGKVEQKTNFEKLLRSSTISSSNTKAVSWERKCPSTPLGKLNLEAISENDENKKPPVVACSLSNNTIKLGKQIETETGYWFMEFLEKALETGMKKSKGAADMDVKKVPQSLILKVINWVEVEQCDSNKRQPLSSLLTSHRLFSHLSALIGHRIYPLVAVDTARVPLPAAAINASRSRHRRSFSRIIAGI</sequence>
<dbReference type="Pfam" id="PF21647">
    <property type="entry name" value="DUF6857"/>
    <property type="match status" value="1"/>
</dbReference>
<evidence type="ECO:0000313" key="5">
    <source>
        <dbReference type="Proteomes" id="UP001064489"/>
    </source>
</evidence>
<organism evidence="4 5">
    <name type="scientific">Acer negundo</name>
    <name type="common">Box elder</name>
    <dbReference type="NCBI Taxonomy" id="4023"/>
    <lineage>
        <taxon>Eukaryota</taxon>
        <taxon>Viridiplantae</taxon>
        <taxon>Streptophyta</taxon>
        <taxon>Embryophyta</taxon>
        <taxon>Tracheophyta</taxon>
        <taxon>Spermatophyta</taxon>
        <taxon>Magnoliopsida</taxon>
        <taxon>eudicotyledons</taxon>
        <taxon>Gunneridae</taxon>
        <taxon>Pentapetalae</taxon>
        <taxon>rosids</taxon>
        <taxon>malvids</taxon>
        <taxon>Sapindales</taxon>
        <taxon>Sapindaceae</taxon>
        <taxon>Hippocastanoideae</taxon>
        <taxon>Acereae</taxon>
        <taxon>Acer</taxon>
    </lineage>
</organism>
<feature type="domain" description="DUF936" evidence="2">
    <location>
        <begin position="4"/>
        <end position="120"/>
    </location>
</feature>
<dbReference type="EMBL" id="JAJSOW010000104">
    <property type="protein sequence ID" value="KAI9169999.1"/>
    <property type="molecule type" value="Genomic_DNA"/>
</dbReference>
<evidence type="ECO:0000259" key="3">
    <source>
        <dbReference type="Pfam" id="PF21647"/>
    </source>
</evidence>
<evidence type="ECO:0000256" key="1">
    <source>
        <dbReference type="SAM" id="MobiDB-lite"/>
    </source>
</evidence>
<feature type="region of interest" description="Disordered" evidence="1">
    <location>
        <begin position="291"/>
        <end position="320"/>
    </location>
</feature>
<name>A0AAD5IT27_ACENE</name>
<accession>A0AAD5IT27</accession>